<evidence type="ECO:0000256" key="1">
    <source>
        <dbReference type="ARBA" id="ARBA00023015"/>
    </source>
</evidence>
<protein>
    <recommendedName>
        <fullName evidence="4">RNA polymerase sigma-70 region 2 domain-containing protein</fullName>
    </recommendedName>
</protein>
<comment type="caution">
    <text evidence="5">The sequence shown here is derived from an EMBL/GenBank/DDBJ whole genome shotgun (WGS) entry which is preliminary data.</text>
</comment>
<dbReference type="GO" id="GO:0016987">
    <property type="term" value="F:sigma factor activity"/>
    <property type="evidence" value="ECO:0007669"/>
    <property type="project" value="UniProtKB-KW"/>
</dbReference>
<dbReference type="PANTHER" id="PTHR43133:SF62">
    <property type="entry name" value="RNA POLYMERASE SIGMA FACTOR SIGZ"/>
    <property type="match status" value="1"/>
</dbReference>
<dbReference type="InterPro" id="IPR039425">
    <property type="entry name" value="RNA_pol_sigma-70-like"/>
</dbReference>
<dbReference type="GO" id="GO:0006352">
    <property type="term" value="P:DNA-templated transcription initiation"/>
    <property type="evidence" value="ECO:0007669"/>
    <property type="project" value="InterPro"/>
</dbReference>
<evidence type="ECO:0000256" key="2">
    <source>
        <dbReference type="ARBA" id="ARBA00023082"/>
    </source>
</evidence>
<dbReference type="SUPFAM" id="SSF88946">
    <property type="entry name" value="Sigma2 domain of RNA polymerase sigma factors"/>
    <property type="match status" value="1"/>
</dbReference>
<dbReference type="RefSeq" id="WP_203898612.1">
    <property type="nucleotide sequence ID" value="NZ_BOPF01000006.1"/>
</dbReference>
<proteinExistence type="predicted"/>
<dbReference type="AlphaFoldDB" id="A0A8J3YJL2"/>
<evidence type="ECO:0000256" key="3">
    <source>
        <dbReference type="ARBA" id="ARBA00023163"/>
    </source>
</evidence>
<dbReference type="EMBL" id="BOPF01000006">
    <property type="protein sequence ID" value="GIJ45053.1"/>
    <property type="molecule type" value="Genomic_DNA"/>
</dbReference>
<keyword evidence="2" id="KW-0731">Sigma factor</keyword>
<dbReference type="PANTHER" id="PTHR43133">
    <property type="entry name" value="RNA POLYMERASE ECF-TYPE SIGMA FACTO"/>
    <property type="match status" value="1"/>
</dbReference>
<sequence>MGDNVDARLRAQLAAGSATALNEVYDRHAAAVHGLALRITGDSRESAAITRDVFVELWEHPYRYDAGVGTLRGWLCVRAHRRAIDHVRLRGCA</sequence>
<keyword evidence="6" id="KW-1185">Reference proteome</keyword>
<dbReference type="Gene3D" id="1.10.1740.10">
    <property type="match status" value="1"/>
</dbReference>
<organism evidence="5 6">
    <name type="scientific">Virgisporangium aliadipatigenens</name>
    <dbReference type="NCBI Taxonomy" id="741659"/>
    <lineage>
        <taxon>Bacteria</taxon>
        <taxon>Bacillati</taxon>
        <taxon>Actinomycetota</taxon>
        <taxon>Actinomycetes</taxon>
        <taxon>Micromonosporales</taxon>
        <taxon>Micromonosporaceae</taxon>
        <taxon>Virgisporangium</taxon>
    </lineage>
</organism>
<dbReference type="Pfam" id="PF04542">
    <property type="entry name" value="Sigma70_r2"/>
    <property type="match status" value="1"/>
</dbReference>
<keyword evidence="3" id="KW-0804">Transcription</keyword>
<feature type="domain" description="RNA polymerase sigma-70 region 2" evidence="4">
    <location>
        <begin position="25"/>
        <end position="88"/>
    </location>
</feature>
<accession>A0A8J3YJL2</accession>
<name>A0A8J3YJL2_9ACTN</name>
<evidence type="ECO:0000259" key="4">
    <source>
        <dbReference type="Pfam" id="PF04542"/>
    </source>
</evidence>
<dbReference type="InterPro" id="IPR007627">
    <property type="entry name" value="RNA_pol_sigma70_r2"/>
</dbReference>
<keyword evidence="1" id="KW-0805">Transcription regulation</keyword>
<dbReference type="Proteomes" id="UP000619260">
    <property type="component" value="Unassembled WGS sequence"/>
</dbReference>
<gene>
    <name evidence="5" type="ORF">Val02_19390</name>
</gene>
<evidence type="ECO:0000313" key="5">
    <source>
        <dbReference type="EMBL" id="GIJ45053.1"/>
    </source>
</evidence>
<reference evidence="5" key="1">
    <citation type="submission" date="2021-01" db="EMBL/GenBank/DDBJ databases">
        <title>Whole genome shotgun sequence of Virgisporangium aliadipatigenens NBRC 105644.</title>
        <authorList>
            <person name="Komaki H."/>
            <person name="Tamura T."/>
        </authorList>
    </citation>
    <scope>NUCLEOTIDE SEQUENCE</scope>
    <source>
        <strain evidence="5">NBRC 105644</strain>
    </source>
</reference>
<evidence type="ECO:0000313" key="6">
    <source>
        <dbReference type="Proteomes" id="UP000619260"/>
    </source>
</evidence>
<dbReference type="InterPro" id="IPR013325">
    <property type="entry name" value="RNA_pol_sigma_r2"/>
</dbReference>